<sequence>MLLLKPFTYIRNRMGVKMSAFTEHPPPPTKIKKDREFGSYCVKVTVESIDTKDCVDKTFIGYSENMNITMKTEFACERFKTNGHKCGEPVMTIRGGKCDEVIMMKDKFGSVTRVQ</sequence>
<keyword evidence="2" id="KW-1185">Reference proteome</keyword>
<proteinExistence type="predicted"/>
<evidence type="ECO:0000313" key="1">
    <source>
        <dbReference type="EMBL" id="AET84901.1"/>
    </source>
</evidence>
<gene>
    <name evidence="1" type="ORF">MPXG_00103</name>
</gene>
<evidence type="ECO:0000313" key="2">
    <source>
        <dbReference type="Proteomes" id="UP000232710"/>
    </source>
</evidence>
<reference evidence="1 2" key="1">
    <citation type="submission" date="2010-12" db="EMBL/GenBank/DDBJ databases">
        <title>The Genome Sequence of Micromonas pusilla virus SP1.</title>
        <authorList>
            <consortium name="The Broad Institute Genome Sequencing Platform"/>
            <person name="Henn M.R."/>
            <person name="Suttle C."/>
            <person name="Winget D."/>
            <person name="Chan A."/>
            <person name="Levin J."/>
            <person name="Malboeuf C."/>
            <person name="Casali M."/>
            <person name="Russ C."/>
            <person name="Lennon N."/>
            <person name="Chapman S.B."/>
            <person name="Erlich R."/>
            <person name="Young S.K."/>
            <person name="Yandava C."/>
            <person name="Zeng Q."/>
            <person name="Alvarado L."/>
            <person name="Anderson S."/>
            <person name="Berlin A."/>
            <person name="Chen Z."/>
            <person name="Freedman E."/>
            <person name="Gellesch M."/>
            <person name="Goldberg J."/>
            <person name="Green L."/>
            <person name="Griggs A."/>
            <person name="Gujja S."/>
            <person name="Heilman E.R."/>
            <person name="Heiman D."/>
            <person name="Hollinger A."/>
            <person name="Howarth C."/>
            <person name="Larson L."/>
            <person name="Mehta T."/>
            <person name="Pearson M."/>
            <person name="Roberts A."/>
            <person name="Ryan E."/>
            <person name="Saif S."/>
            <person name="Shea T."/>
            <person name="Shenoy N."/>
            <person name="Sisk P."/>
            <person name="Stolte C."/>
            <person name="Sykes S."/>
            <person name="White J."/>
            <person name="Haas B."/>
            <person name="Nusbaum C."/>
            <person name="Birren B."/>
        </authorList>
    </citation>
    <scope>NUCLEOTIDE SEQUENCE [LARGE SCALE GENOMIC DNA]</scope>
    <source>
        <strain evidence="1 2">SP1</strain>
    </source>
</reference>
<dbReference type="EMBL" id="JF974320">
    <property type="protein sequence ID" value="AET84901.1"/>
    <property type="molecule type" value="Genomic_DNA"/>
</dbReference>
<name>G9E674_MPSP1</name>
<accession>G9E674</accession>
<organism evidence="1 2">
    <name type="scientific">Micromonas pusilla virus SP1</name>
    <name type="common">MpV-SP1</name>
    <dbReference type="NCBI Taxonomy" id="373996"/>
    <lineage>
        <taxon>Viruses</taxon>
        <taxon>Varidnaviria</taxon>
        <taxon>Bamfordvirae</taxon>
        <taxon>Nucleocytoviricota</taxon>
        <taxon>Megaviricetes</taxon>
        <taxon>Algavirales</taxon>
        <taxon>Phycodnaviridae</taxon>
        <taxon>Prasinovirus</taxon>
        <taxon>Prasinovirus micromonas</taxon>
    </lineage>
</organism>
<protein>
    <submittedName>
        <fullName evidence="1">Uncharacterized protein</fullName>
    </submittedName>
</protein>
<organismHost>
    <name type="scientific">Micromonas pusilla</name>
    <name type="common">Picoplanktonic green alga</name>
    <name type="synonym">Chromulina pusilla</name>
    <dbReference type="NCBI Taxonomy" id="38833"/>
</organismHost>
<dbReference type="Proteomes" id="UP000232710">
    <property type="component" value="Segment"/>
</dbReference>